<keyword evidence="1" id="KW-0456">Lyase</keyword>
<dbReference type="EMBL" id="JACIDS010000002">
    <property type="protein sequence ID" value="MBB3930220.1"/>
    <property type="molecule type" value="Genomic_DNA"/>
</dbReference>
<dbReference type="SUPFAM" id="SSF54826">
    <property type="entry name" value="Enolase N-terminal domain-like"/>
    <property type="match status" value="1"/>
</dbReference>
<sequence length="423" mass="47318">MKITKIETLWFEALPQTEWAKLNPKARQALPNNLWVRIHTDTGLVGLGETYYLPRAVAPIVHDIFAPLLIGRDPRDIENHWQNMFALVSFCGAYGAEMRAISAVDVALWDIAAQSAGVPIHTALGGRSRDRIRLYNTCVGYGKYDDLNAWLNGKAGELAESLVAQGVTAMKIWPFDQFGPTLSGPVDTRKPMVMWGAQTAAGPRGHDLTHDELKAGIAIVEDIRRAVGDKIQIMIEGHARWDLGASTCISRALEPYDIAWLEEIMPPDNVESYVRLKQATTIPICQSERVFTRFNYRPWIERGAADIIMPDLSWGGGLTEGRKLAAMADTYFLPVTCHDTIGPVALWAATHLMLHIPNALIMETVRGYIDGWYDDVVTDRIEIRDGHLLLPDRPGLGTRLRDDLFSKPNARVEVTTEETLKRW</sequence>
<name>A0A840AJ46_9HYPH</name>
<dbReference type="InterPro" id="IPR013342">
    <property type="entry name" value="Mandelate_racemase_C"/>
</dbReference>
<proteinExistence type="predicted"/>
<dbReference type="InterPro" id="IPR029065">
    <property type="entry name" value="Enolase_C-like"/>
</dbReference>
<dbReference type="RefSeq" id="WP_183397901.1">
    <property type="nucleotide sequence ID" value="NZ_JACIDS010000002.1"/>
</dbReference>
<protein>
    <submittedName>
        <fullName evidence="3">L-alanine-DL-glutamate epimerase-like enolase superfamily enzyme</fullName>
    </submittedName>
</protein>
<dbReference type="AlphaFoldDB" id="A0A840AJ46"/>
<dbReference type="SUPFAM" id="SSF51604">
    <property type="entry name" value="Enolase C-terminal domain-like"/>
    <property type="match status" value="1"/>
</dbReference>
<dbReference type="InterPro" id="IPR013341">
    <property type="entry name" value="Mandelate_racemase_N_dom"/>
</dbReference>
<gene>
    <name evidence="3" type="ORF">GGR25_001259</name>
</gene>
<dbReference type="Gene3D" id="3.30.390.10">
    <property type="entry name" value="Enolase-like, N-terminal domain"/>
    <property type="match status" value="1"/>
</dbReference>
<organism evidence="3 4">
    <name type="scientific">Kaistia hirudinis</name>
    <dbReference type="NCBI Taxonomy" id="1293440"/>
    <lineage>
        <taxon>Bacteria</taxon>
        <taxon>Pseudomonadati</taxon>
        <taxon>Pseudomonadota</taxon>
        <taxon>Alphaproteobacteria</taxon>
        <taxon>Hyphomicrobiales</taxon>
        <taxon>Kaistiaceae</taxon>
        <taxon>Kaistia</taxon>
    </lineage>
</organism>
<evidence type="ECO:0000313" key="4">
    <source>
        <dbReference type="Proteomes" id="UP000553963"/>
    </source>
</evidence>
<evidence type="ECO:0000259" key="2">
    <source>
        <dbReference type="SMART" id="SM00922"/>
    </source>
</evidence>
<dbReference type="SFLD" id="SFLDS00001">
    <property type="entry name" value="Enolase"/>
    <property type="match status" value="1"/>
</dbReference>
<dbReference type="InterPro" id="IPR034593">
    <property type="entry name" value="DgoD-like"/>
</dbReference>
<dbReference type="InterPro" id="IPR036849">
    <property type="entry name" value="Enolase-like_C_sf"/>
</dbReference>
<dbReference type="PANTHER" id="PTHR48080">
    <property type="entry name" value="D-GALACTONATE DEHYDRATASE-RELATED"/>
    <property type="match status" value="1"/>
</dbReference>
<keyword evidence="4" id="KW-1185">Reference proteome</keyword>
<accession>A0A840AJ46</accession>
<feature type="domain" description="Mandelate racemase/muconate lactonizing enzyme C-terminal" evidence="2">
    <location>
        <begin position="152"/>
        <end position="283"/>
    </location>
</feature>
<dbReference type="InterPro" id="IPR029017">
    <property type="entry name" value="Enolase-like_N"/>
</dbReference>
<dbReference type="SFLD" id="SFLDG00179">
    <property type="entry name" value="mandelate_racemase"/>
    <property type="match status" value="1"/>
</dbReference>
<evidence type="ECO:0000313" key="3">
    <source>
        <dbReference type="EMBL" id="MBB3930220.1"/>
    </source>
</evidence>
<dbReference type="Pfam" id="PF13378">
    <property type="entry name" value="MR_MLE_C"/>
    <property type="match status" value="1"/>
</dbReference>
<dbReference type="GO" id="GO:0016829">
    <property type="term" value="F:lyase activity"/>
    <property type="evidence" value="ECO:0007669"/>
    <property type="project" value="UniProtKB-KW"/>
</dbReference>
<dbReference type="PANTHER" id="PTHR48080:SF2">
    <property type="entry name" value="D-GALACTONATE DEHYDRATASE"/>
    <property type="match status" value="1"/>
</dbReference>
<dbReference type="Proteomes" id="UP000553963">
    <property type="component" value="Unassembled WGS sequence"/>
</dbReference>
<dbReference type="Gene3D" id="3.20.20.120">
    <property type="entry name" value="Enolase-like C-terminal domain"/>
    <property type="match status" value="1"/>
</dbReference>
<dbReference type="CDD" id="cd03316">
    <property type="entry name" value="MR_like"/>
    <property type="match status" value="1"/>
</dbReference>
<evidence type="ECO:0000256" key="1">
    <source>
        <dbReference type="ARBA" id="ARBA00023239"/>
    </source>
</evidence>
<dbReference type="SMART" id="SM00922">
    <property type="entry name" value="MR_MLE"/>
    <property type="match status" value="1"/>
</dbReference>
<reference evidence="3 4" key="1">
    <citation type="submission" date="2020-08" db="EMBL/GenBank/DDBJ databases">
        <title>Genomic Encyclopedia of Type Strains, Phase IV (KMG-IV): sequencing the most valuable type-strain genomes for metagenomic binning, comparative biology and taxonomic classification.</title>
        <authorList>
            <person name="Goeker M."/>
        </authorList>
    </citation>
    <scope>NUCLEOTIDE SEQUENCE [LARGE SCALE GENOMIC DNA]</scope>
    <source>
        <strain evidence="3 4">DSM 25966</strain>
    </source>
</reference>
<dbReference type="Pfam" id="PF02746">
    <property type="entry name" value="MR_MLE_N"/>
    <property type="match status" value="1"/>
</dbReference>
<comment type="caution">
    <text evidence="3">The sequence shown here is derived from an EMBL/GenBank/DDBJ whole genome shotgun (WGS) entry which is preliminary data.</text>
</comment>